<dbReference type="Proteomes" id="UP000784700">
    <property type="component" value="Unassembled WGS sequence"/>
</dbReference>
<accession>A0A9Q8IN24</accession>
<dbReference type="InterPro" id="IPR001638">
    <property type="entry name" value="Solute-binding_3/MltF_N"/>
</dbReference>
<name>A0A9Q8IN24_9LACO</name>
<comment type="caution">
    <text evidence="4">The sequence shown here is derived from an EMBL/GenBank/DDBJ whole genome shotgun (WGS) entry which is preliminary data.</text>
</comment>
<feature type="domain" description="Solute-binding protein family 3/N-terminal" evidence="3">
    <location>
        <begin position="45"/>
        <end position="273"/>
    </location>
</feature>
<proteinExistence type="predicted"/>
<dbReference type="PANTHER" id="PTHR35936">
    <property type="entry name" value="MEMBRANE-BOUND LYTIC MUREIN TRANSGLYCOSYLASE F"/>
    <property type="match status" value="1"/>
</dbReference>
<dbReference type="AlphaFoldDB" id="A0A9Q8IN24"/>
<evidence type="ECO:0000313" key="4">
    <source>
        <dbReference type="EMBL" id="TPR43491.1"/>
    </source>
</evidence>
<dbReference type="Gene3D" id="3.40.190.10">
    <property type="entry name" value="Periplasmic binding protein-like II"/>
    <property type="match status" value="2"/>
</dbReference>
<dbReference type="PANTHER" id="PTHR35936:SF34">
    <property type="entry name" value="ABC TRANSPORTER EXTRACELLULAR-BINDING PROTEIN YCKB-RELATED"/>
    <property type="match status" value="1"/>
</dbReference>
<dbReference type="Pfam" id="PF00497">
    <property type="entry name" value="SBP_bac_3"/>
    <property type="match status" value="1"/>
</dbReference>
<dbReference type="RefSeq" id="WP_140924335.1">
    <property type="nucleotide sequence ID" value="NZ_QUBF01000005.1"/>
</dbReference>
<organism evidence="4 5">
    <name type="scientific">Apilactobacillus micheneri</name>
    <dbReference type="NCBI Taxonomy" id="1899430"/>
    <lineage>
        <taxon>Bacteria</taxon>
        <taxon>Bacillati</taxon>
        <taxon>Bacillota</taxon>
        <taxon>Bacilli</taxon>
        <taxon>Lactobacillales</taxon>
        <taxon>Lactobacillaceae</taxon>
        <taxon>Apilactobacillus</taxon>
    </lineage>
</organism>
<keyword evidence="1 2" id="KW-0732">Signal</keyword>
<evidence type="ECO:0000313" key="5">
    <source>
        <dbReference type="Proteomes" id="UP000784700"/>
    </source>
</evidence>
<evidence type="ECO:0000256" key="1">
    <source>
        <dbReference type="ARBA" id="ARBA00022729"/>
    </source>
</evidence>
<evidence type="ECO:0000256" key="2">
    <source>
        <dbReference type="SAM" id="SignalP"/>
    </source>
</evidence>
<dbReference type="EMBL" id="QUBG01000005">
    <property type="protein sequence ID" value="TPR43491.1"/>
    <property type="molecule type" value="Genomic_DNA"/>
</dbReference>
<sequence>MNKKVYSILILLLSFLCVMTLTGCHSLTQRANTQDNWSKIKKDKKVTIGLDVTFVPMGYENKNGQITGFDVDLAKAVFKKYDIKPIFQQIDWSMNVTELRNGTIDLIWNGFSATPERKKNVAFTKPYLSNEQELVTLKSSHINNFNDMHNKILGAQSGSSGLNDINNNPKVLKDKIKNNYPILYNSFTNAFIDLTHGRIDGLLIDSNYANYYIAHQSDPSMYKVSTGKFPNEEFSVGLRKGDKTMKNKINAGLSELAKTGELKKICHKWFGEKYKSPLLNLEKQSQQKEG</sequence>
<dbReference type="PROSITE" id="PS51257">
    <property type="entry name" value="PROKAR_LIPOPROTEIN"/>
    <property type="match status" value="1"/>
</dbReference>
<dbReference type="GeneID" id="58108607"/>
<evidence type="ECO:0000259" key="3">
    <source>
        <dbReference type="SMART" id="SM00062"/>
    </source>
</evidence>
<gene>
    <name evidence="4" type="ORF">DY130_05610</name>
</gene>
<dbReference type="CDD" id="cd00996">
    <property type="entry name" value="PBP2_AatB_like"/>
    <property type="match status" value="1"/>
</dbReference>
<feature type="chain" id="PRO_5040257634" evidence="2">
    <location>
        <begin position="24"/>
        <end position="290"/>
    </location>
</feature>
<dbReference type="SUPFAM" id="SSF53850">
    <property type="entry name" value="Periplasmic binding protein-like II"/>
    <property type="match status" value="1"/>
</dbReference>
<dbReference type="SMART" id="SM00062">
    <property type="entry name" value="PBPb"/>
    <property type="match status" value="1"/>
</dbReference>
<feature type="signal peptide" evidence="2">
    <location>
        <begin position="1"/>
        <end position="23"/>
    </location>
</feature>
<reference evidence="4" key="1">
    <citation type="submission" date="2018-08" db="EMBL/GenBank/DDBJ databases">
        <title>Comparative genomics of wild bee and flower associated Lactobacillus reveals potential adaptation to the bee host.</title>
        <authorList>
            <person name="Vuong H.Q."/>
            <person name="Mcfrederick Q.S."/>
        </authorList>
    </citation>
    <scope>NUCLEOTIDE SEQUENCE</scope>
    <source>
        <strain evidence="4">HV_63</strain>
    </source>
</reference>
<protein>
    <submittedName>
        <fullName evidence="4">Amino acid ABC transporter substrate-binding protein</fullName>
    </submittedName>
</protein>